<dbReference type="PANTHER" id="PTHR43740">
    <property type="entry name" value="LEUCYL-TRNA SYNTHETASE"/>
    <property type="match status" value="1"/>
</dbReference>
<organism evidence="14 15">
    <name type="scientific">Oopsacas minuta</name>
    <dbReference type="NCBI Taxonomy" id="111878"/>
    <lineage>
        <taxon>Eukaryota</taxon>
        <taxon>Metazoa</taxon>
        <taxon>Porifera</taxon>
        <taxon>Hexactinellida</taxon>
        <taxon>Hexasterophora</taxon>
        <taxon>Lyssacinosida</taxon>
        <taxon>Leucopsacidae</taxon>
        <taxon>Oopsacas</taxon>
    </lineage>
</organism>
<dbReference type="FunFam" id="3.40.50.620:FF:000100">
    <property type="entry name" value="probable leucine--tRNA ligase, mitochondrial"/>
    <property type="match status" value="1"/>
</dbReference>
<evidence type="ECO:0000256" key="3">
    <source>
        <dbReference type="ARBA" id="ARBA00013164"/>
    </source>
</evidence>
<comment type="catalytic activity">
    <reaction evidence="10">
        <text>tRNA(Leu) + L-leucine + ATP = L-leucyl-tRNA(Leu) + AMP + diphosphate</text>
        <dbReference type="Rhea" id="RHEA:11688"/>
        <dbReference type="Rhea" id="RHEA-COMP:9613"/>
        <dbReference type="Rhea" id="RHEA-COMP:9622"/>
        <dbReference type="ChEBI" id="CHEBI:30616"/>
        <dbReference type="ChEBI" id="CHEBI:33019"/>
        <dbReference type="ChEBI" id="CHEBI:57427"/>
        <dbReference type="ChEBI" id="CHEBI:78442"/>
        <dbReference type="ChEBI" id="CHEBI:78494"/>
        <dbReference type="ChEBI" id="CHEBI:456215"/>
        <dbReference type="EC" id="6.1.1.4"/>
    </reaction>
</comment>
<sequence length="841" mass="95572">MYHDEKGEETVGAREVYILSMFPYPSGALHMGHVRVYTISDTLARYHRARGESVLHPMGWDAFGLPAENAAIERGLSPVEWTQTNISQMRQQLNQLNFQFDWEREVTTCRPDYYRWTQWLFTQLYRHDLAYQREAYVNWDPVDGTVLANEQVDAEGRSWRSGARVERRRLNQWFVRLTHYREALLKGLAELDWPEKVKQMQRHWIGRAEGYLISFQLQEGDGSVREGDKRQEPLRVFTTSPEKLLDTTFLGVSREHALSEGYSRDTHLKHTSSSEADCEREGIRQETVRGELLPVRAVHPITGELLPVLKLDHVVQEYGTGVVMGVPARNKRDARVAEHWGCAAVSGVALSPDGTRVQSGDMLGMSVEDARGVILSQNWIQASEQFRLRDWLISRQRYWGCPIPMVHCPTCGTIPVPEQELPVLLPTDLQLTGRGSSPLRTCQQFTSTVCPQCGSLHAQRETDTMDTFIDSSWYYMRYCDPQNGSALCGVKAARRWLPVDTYIGGIEHAVLHLLYARFVSHFLYDLGVSPEPEPFRKLITQGMVTGKTYRLIGSLRYIQPEQVETGAGGVLVERGSQQRVEMFWEKMSKSKYNGVNPQVMVEKYGADVVRLFLLFKSPPHLDLQWDETAIVGIVRWRAKLEGILAEHVRHYHASQDTHRETAPADGEVLEGLESLTQRAVHVSTQAMTHIFNFNSLIAQLMKLTNYIRKHKDVLSGTHACQHSLRTLLALLHPMAPHISTDLWSRLERDTYSPTIRAMCRGIKADTAGQEHQGAGKPIPFSVLLDNQWVCTIYIPLGVTDSEEGIRQAVLAHPCVQAVLGGQQPCRMVSQINQKTIVLFNE</sequence>
<dbReference type="EC" id="6.1.1.4" evidence="3"/>
<dbReference type="Gene3D" id="3.40.50.620">
    <property type="entry name" value="HUPs"/>
    <property type="match status" value="2"/>
</dbReference>
<evidence type="ECO:0000256" key="4">
    <source>
        <dbReference type="ARBA" id="ARBA00022598"/>
    </source>
</evidence>
<dbReference type="PRINTS" id="PR00985">
    <property type="entry name" value="TRNASYNTHLEU"/>
</dbReference>
<dbReference type="InterPro" id="IPR009008">
    <property type="entry name" value="Val/Leu/Ile-tRNA-synth_edit"/>
</dbReference>
<comment type="subcellular location">
    <subcellularLocation>
        <location evidence="1">Mitochondrion matrix</location>
    </subcellularLocation>
</comment>
<evidence type="ECO:0000313" key="14">
    <source>
        <dbReference type="EMBL" id="KAI6651535.1"/>
    </source>
</evidence>
<dbReference type="Gene3D" id="1.10.730.10">
    <property type="entry name" value="Isoleucyl-tRNA Synthetase, Domain 1"/>
    <property type="match status" value="1"/>
</dbReference>
<dbReference type="InterPro" id="IPR002302">
    <property type="entry name" value="Leu-tRNA-ligase"/>
</dbReference>
<keyword evidence="7 11" id="KW-0648">Protein biosynthesis</keyword>
<dbReference type="AlphaFoldDB" id="A0AAV7JSY4"/>
<dbReference type="SUPFAM" id="SSF50677">
    <property type="entry name" value="ValRS/IleRS/LeuRS editing domain"/>
    <property type="match status" value="1"/>
</dbReference>
<keyword evidence="15" id="KW-1185">Reference proteome</keyword>
<evidence type="ECO:0000256" key="7">
    <source>
        <dbReference type="ARBA" id="ARBA00022917"/>
    </source>
</evidence>
<dbReference type="CDD" id="cd00812">
    <property type="entry name" value="LeuRS_core"/>
    <property type="match status" value="1"/>
</dbReference>
<dbReference type="GO" id="GO:0006429">
    <property type="term" value="P:leucyl-tRNA aminoacylation"/>
    <property type="evidence" value="ECO:0007669"/>
    <property type="project" value="InterPro"/>
</dbReference>
<evidence type="ECO:0000259" key="12">
    <source>
        <dbReference type="Pfam" id="PF00133"/>
    </source>
</evidence>
<feature type="domain" description="Aminoacyl-tRNA synthetase class Ia" evidence="12">
    <location>
        <begin position="586"/>
        <end position="626"/>
    </location>
</feature>
<feature type="domain" description="Methionyl/Valyl/Leucyl/Isoleucyl-tRNA synthetase anticodon-binding" evidence="13">
    <location>
        <begin position="674"/>
        <end position="747"/>
    </location>
</feature>
<comment type="caution">
    <text evidence="14">The sequence shown here is derived from an EMBL/GenBank/DDBJ whole genome shotgun (WGS) entry which is preliminary data.</text>
</comment>
<dbReference type="InterPro" id="IPR014729">
    <property type="entry name" value="Rossmann-like_a/b/a_fold"/>
</dbReference>
<evidence type="ECO:0000313" key="15">
    <source>
        <dbReference type="Proteomes" id="UP001165289"/>
    </source>
</evidence>
<dbReference type="SUPFAM" id="SSF52374">
    <property type="entry name" value="Nucleotidylyl transferase"/>
    <property type="match status" value="1"/>
</dbReference>
<feature type="domain" description="Aminoacyl-tRNA synthetase class Ia" evidence="12">
    <location>
        <begin position="388"/>
        <end position="546"/>
    </location>
</feature>
<dbReference type="PROSITE" id="PS00178">
    <property type="entry name" value="AA_TRNA_LIGASE_I"/>
    <property type="match status" value="1"/>
</dbReference>
<dbReference type="GO" id="GO:0005759">
    <property type="term" value="C:mitochondrial matrix"/>
    <property type="evidence" value="ECO:0007669"/>
    <property type="project" value="UniProtKB-SubCell"/>
</dbReference>
<keyword evidence="8 11" id="KW-0030">Aminoacyl-tRNA synthetase</keyword>
<evidence type="ECO:0000256" key="5">
    <source>
        <dbReference type="ARBA" id="ARBA00022741"/>
    </source>
</evidence>
<keyword evidence="6 11" id="KW-0067">ATP-binding</keyword>
<dbReference type="GO" id="GO:0005524">
    <property type="term" value="F:ATP binding"/>
    <property type="evidence" value="ECO:0007669"/>
    <property type="project" value="UniProtKB-KW"/>
</dbReference>
<dbReference type="GO" id="GO:0032543">
    <property type="term" value="P:mitochondrial translation"/>
    <property type="evidence" value="ECO:0007669"/>
    <property type="project" value="TreeGrafter"/>
</dbReference>
<evidence type="ECO:0000256" key="1">
    <source>
        <dbReference type="ARBA" id="ARBA00004305"/>
    </source>
</evidence>
<dbReference type="GO" id="GO:0002161">
    <property type="term" value="F:aminoacyl-tRNA deacylase activity"/>
    <property type="evidence" value="ECO:0007669"/>
    <property type="project" value="InterPro"/>
</dbReference>
<dbReference type="PANTHER" id="PTHR43740:SF2">
    <property type="entry name" value="LEUCINE--TRNA LIGASE, MITOCHONDRIAL"/>
    <property type="match status" value="1"/>
</dbReference>
<dbReference type="InterPro" id="IPR002300">
    <property type="entry name" value="aa-tRNA-synth_Ia"/>
</dbReference>
<name>A0AAV7JSY4_9METZ</name>
<protein>
    <recommendedName>
        <fullName evidence="3">leucine--tRNA ligase</fullName>
        <ecNumber evidence="3">6.1.1.4</ecNumber>
    </recommendedName>
    <alternativeName>
        <fullName evidence="9">Leucyl-tRNA synthetase</fullName>
    </alternativeName>
</protein>
<dbReference type="FunFam" id="3.40.50.620:FF:000003">
    <property type="entry name" value="Leucine--tRNA ligase"/>
    <property type="match status" value="1"/>
</dbReference>
<proteinExistence type="inferred from homology"/>
<dbReference type="Pfam" id="PF08264">
    <property type="entry name" value="Anticodon_1"/>
    <property type="match status" value="1"/>
</dbReference>
<keyword evidence="4 11" id="KW-0436">Ligase</keyword>
<dbReference type="NCBIfam" id="TIGR00396">
    <property type="entry name" value="leuS_bact"/>
    <property type="match status" value="1"/>
</dbReference>
<comment type="similarity">
    <text evidence="2 11">Belongs to the class-I aminoacyl-tRNA synthetase family.</text>
</comment>
<dbReference type="InterPro" id="IPR009080">
    <property type="entry name" value="tRNAsynth_Ia_anticodon-bd"/>
</dbReference>
<dbReference type="EMBL" id="JAKMXF010000303">
    <property type="protein sequence ID" value="KAI6651535.1"/>
    <property type="molecule type" value="Genomic_DNA"/>
</dbReference>
<evidence type="ECO:0000256" key="2">
    <source>
        <dbReference type="ARBA" id="ARBA00005594"/>
    </source>
</evidence>
<evidence type="ECO:0000256" key="9">
    <source>
        <dbReference type="ARBA" id="ARBA00030520"/>
    </source>
</evidence>
<dbReference type="FunFam" id="1.10.730.10:FF:000002">
    <property type="entry name" value="Leucine--tRNA ligase"/>
    <property type="match status" value="1"/>
</dbReference>
<dbReference type="Pfam" id="PF00133">
    <property type="entry name" value="tRNA-synt_1"/>
    <property type="match status" value="3"/>
</dbReference>
<evidence type="ECO:0000256" key="10">
    <source>
        <dbReference type="ARBA" id="ARBA00047469"/>
    </source>
</evidence>
<dbReference type="InterPro" id="IPR013155">
    <property type="entry name" value="M/V/L/I-tRNA-synth_anticd-bd"/>
</dbReference>
<gene>
    <name evidence="14" type="ORF">LOD99_5143</name>
</gene>
<accession>A0AAV7JSY4</accession>
<dbReference type="GO" id="GO:0004823">
    <property type="term" value="F:leucine-tRNA ligase activity"/>
    <property type="evidence" value="ECO:0007669"/>
    <property type="project" value="UniProtKB-EC"/>
</dbReference>
<evidence type="ECO:0000256" key="6">
    <source>
        <dbReference type="ARBA" id="ARBA00022840"/>
    </source>
</evidence>
<dbReference type="Proteomes" id="UP001165289">
    <property type="component" value="Unassembled WGS sequence"/>
</dbReference>
<evidence type="ECO:0000256" key="11">
    <source>
        <dbReference type="RuleBase" id="RU363035"/>
    </source>
</evidence>
<dbReference type="SUPFAM" id="SSF47323">
    <property type="entry name" value="Anticodon-binding domain of a subclass of class I aminoacyl-tRNA synthetases"/>
    <property type="match status" value="1"/>
</dbReference>
<evidence type="ECO:0000256" key="8">
    <source>
        <dbReference type="ARBA" id="ARBA00023146"/>
    </source>
</evidence>
<reference evidence="14 15" key="1">
    <citation type="journal article" date="2023" name="BMC Biol.">
        <title>The compact genome of the sponge Oopsacas minuta (Hexactinellida) is lacking key metazoan core genes.</title>
        <authorList>
            <person name="Santini S."/>
            <person name="Schenkelaars Q."/>
            <person name="Jourda C."/>
            <person name="Duchesne M."/>
            <person name="Belahbib H."/>
            <person name="Rocher C."/>
            <person name="Selva M."/>
            <person name="Riesgo A."/>
            <person name="Vervoort M."/>
            <person name="Leys S.P."/>
            <person name="Kodjabachian L."/>
            <person name="Le Bivic A."/>
            <person name="Borchiellini C."/>
            <person name="Claverie J.M."/>
            <person name="Renard E."/>
        </authorList>
    </citation>
    <scope>NUCLEOTIDE SEQUENCE [LARGE SCALE GENOMIC DNA]</scope>
    <source>
        <strain evidence="14">SPO-2</strain>
    </source>
</reference>
<evidence type="ECO:0000259" key="13">
    <source>
        <dbReference type="Pfam" id="PF08264"/>
    </source>
</evidence>
<feature type="domain" description="Aminoacyl-tRNA synthetase class Ia" evidence="12">
    <location>
        <begin position="13"/>
        <end position="218"/>
    </location>
</feature>
<dbReference type="InterPro" id="IPR001412">
    <property type="entry name" value="aa-tRNA-synth_I_CS"/>
</dbReference>
<keyword evidence="5 11" id="KW-0547">Nucleotide-binding</keyword>